<keyword evidence="1" id="KW-1133">Transmembrane helix</keyword>
<feature type="transmembrane region" description="Helical" evidence="1">
    <location>
        <begin position="99"/>
        <end position="117"/>
    </location>
</feature>
<gene>
    <name evidence="2" type="ORF">C1I60_06675</name>
</gene>
<sequence>MKTTNSLIKFLGGAYILLGIIRVLNYTKIEFRFLFSFALAGFWFIVFDFFVFLVNDKFKMKSPRMMKAINNLPLILWALSMVVIPFLPIKWNNYVLRQINDAIVFWGLGIVAILLGMKSDMELKNYKDDKNKND</sequence>
<dbReference type="AlphaFoldDB" id="A0A4U2Q053"/>
<evidence type="ECO:0000256" key="1">
    <source>
        <dbReference type="SAM" id="Phobius"/>
    </source>
</evidence>
<feature type="transmembrane region" description="Helical" evidence="1">
    <location>
        <begin position="33"/>
        <end position="56"/>
    </location>
</feature>
<organism evidence="2 3">
    <name type="scientific">Paenibacillus terrae</name>
    <dbReference type="NCBI Taxonomy" id="159743"/>
    <lineage>
        <taxon>Bacteria</taxon>
        <taxon>Bacillati</taxon>
        <taxon>Bacillota</taxon>
        <taxon>Bacilli</taxon>
        <taxon>Bacillales</taxon>
        <taxon>Paenibacillaceae</taxon>
        <taxon>Paenibacillus</taxon>
    </lineage>
</organism>
<name>A0A4U2Q053_9BACL</name>
<keyword evidence="1" id="KW-0812">Transmembrane</keyword>
<protein>
    <submittedName>
        <fullName evidence="2">Uncharacterized protein</fullName>
    </submittedName>
</protein>
<keyword evidence="1" id="KW-0472">Membrane</keyword>
<dbReference type="Proteomes" id="UP000308114">
    <property type="component" value="Unassembled WGS sequence"/>
</dbReference>
<reference evidence="2 3" key="1">
    <citation type="submission" date="2018-01" db="EMBL/GenBank/DDBJ databases">
        <title>Bacillales members from the olive rhizosphere are effective biological control agents against Verticillium dahliae.</title>
        <authorList>
            <person name="Gomez-Lama C."/>
            <person name="Legarda G."/>
            <person name="Ruano-Rosa D."/>
            <person name="Pizarro-Tobias P."/>
            <person name="Valverde-Corredor A."/>
            <person name="Niqui J.L."/>
            <person name="Trivino J.C."/>
            <person name="Roca A."/>
            <person name="Mercado-Blanco J."/>
        </authorList>
    </citation>
    <scope>NUCLEOTIDE SEQUENCE [LARGE SCALE GENOMIC DNA]</scope>
    <source>
        <strain evidence="2 3">PIC167</strain>
    </source>
</reference>
<dbReference type="EMBL" id="PNXQ01000006">
    <property type="protein sequence ID" value="TKH45377.1"/>
    <property type="molecule type" value="Genomic_DNA"/>
</dbReference>
<evidence type="ECO:0000313" key="3">
    <source>
        <dbReference type="Proteomes" id="UP000308114"/>
    </source>
</evidence>
<proteinExistence type="predicted"/>
<comment type="caution">
    <text evidence="2">The sequence shown here is derived from an EMBL/GenBank/DDBJ whole genome shotgun (WGS) entry which is preliminary data.</text>
</comment>
<accession>A0A4U2Q053</accession>
<evidence type="ECO:0000313" key="2">
    <source>
        <dbReference type="EMBL" id="TKH45377.1"/>
    </source>
</evidence>
<feature type="transmembrane region" description="Helical" evidence="1">
    <location>
        <begin position="7"/>
        <end position="27"/>
    </location>
</feature>
<dbReference type="RefSeq" id="WP_137061042.1">
    <property type="nucleotide sequence ID" value="NZ_PNXQ01000006.1"/>
</dbReference>
<feature type="transmembrane region" description="Helical" evidence="1">
    <location>
        <begin position="68"/>
        <end position="87"/>
    </location>
</feature>